<evidence type="ECO:0000313" key="2">
    <source>
        <dbReference type="Proteomes" id="UP000037029"/>
    </source>
</evidence>
<accession>A0A0J9D3R3</accession>
<dbReference type="EMBL" id="CP020925">
    <property type="protein sequence ID" value="ATP19770.1"/>
    <property type="molecule type" value="Genomic_DNA"/>
</dbReference>
<sequence length="72" mass="7863">MSMRELQRIAATTASANVSEPFFGLSSVTLSLLELGKFGDAQRHSFLHLAVSRWCRVCWGAGRADGVMFALC</sequence>
<proteinExistence type="predicted"/>
<evidence type="ECO:0000313" key="1">
    <source>
        <dbReference type="EMBL" id="ATP19770.1"/>
    </source>
</evidence>
<name>A0A0J9D3R3_SPHYA</name>
<reference evidence="1 2" key="1">
    <citation type="submission" date="2017-04" db="EMBL/GenBank/DDBJ databases">
        <title>Characterization, genome and methylation analysis of a phthalic acid esters degrading strain Sphingobium yanoikuyae SHJ.</title>
        <authorList>
            <person name="Feng L."/>
        </authorList>
    </citation>
    <scope>NUCLEOTIDE SEQUENCE [LARGE SCALE GENOMIC DNA]</scope>
    <source>
        <strain evidence="1 2">SHJ</strain>
    </source>
</reference>
<dbReference type="Proteomes" id="UP000037029">
    <property type="component" value="Chromosome"/>
</dbReference>
<protein>
    <submittedName>
        <fullName evidence="1">Uncharacterized protein</fullName>
    </submittedName>
</protein>
<dbReference type="AlphaFoldDB" id="A0A0J9D3R3"/>
<gene>
    <name evidence="1" type="ORF">BV87_16115</name>
</gene>
<organism evidence="1 2">
    <name type="scientific">Sphingobium yanoikuyae</name>
    <name type="common">Sphingomonas yanoikuyae</name>
    <dbReference type="NCBI Taxonomy" id="13690"/>
    <lineage>
        <taxon>Bacteria</taxon>
        <taxon>Pseudomonadati</taxon>
        <taxon>Pseudomonadota</taxon>
        <taxon>Alphaproteobacteria</taxon>
        <taxon>Sphingomonadales</taxon>
        <taxon>Sphingomonadaceae</taxon>
        <taxon>Sphingobium</taxon>
    </lineage>
</organism>